<feature type="region of interest" description="Disordered" evidence="1">
    <location>
        <begin position="761"/>
        <end position="791"/>
    </location>
</feature>
<protein>
    <submittedName>
        <fullName evidence="2">Uncharacterized protein</fullName>
    </submittedName>
</protein>
<feature type="region of interest" description="Disordered" evidence="1">
    <location>
        <begin position="279"/>
        <end position="298"/>
    </location>
</feature>
<feature type="compositionally biased region" description="Pro residues" evidence="1">
    <location>
        <begin position="768"/>
        <end position="786"/>
    </location>
</feature>
<accession>A0A845BDH1</accession>
<gene>
    <name evidence="2" type="ORF">E0493_19985</name>
</gene>
<dbReference type="EMBL" id="SNVJ01000024">
    <property type="protein sequence ID" value="MXP65633.1"/>
    <property type="molecule type" value="Genomic_DNA"/>
</dbReference>
<evidence type="ECO:0000313" key="3">
    <source>
        <dbReference type="Proteomes" id="UP000460715"/>
    </source>
</evidence>
<sequence>MSINASFFVQVVPAGPGPKVGTLRAAIVLLPRQLKAGWPAISLADWPSGAHRAQDTLTRAVRALRKTGAAWDQGVEEEWAIEPTGRSPNEFMGRLDALWRRIMTGGTGGDGVWEETLSVWEAKPDPAPPERRAAVLPLPTAEAGIAIPLERGRAVLDTLAAPDSPILAHVPTRPPAYALAALGRPWLGQPDTATRFAARHANILSDRDRDRLFGPPNIGEWLGARTSGDSTARRAGDLAYARPLDPEALTRDALGMDGRDMLDVFDRMHALHHAAVEGLSDGAAPAGPPAPPPSSQATRRVAQLMASPSLLRLFGFVRDVLLCPPAMPAGASYWCLRIPPFEEKAEGTAAKLDVGTAVNGFYPVPRAEWDKGGPSPTAGLEVLERDGVVVLGGRRITGPDHAVITLEPALAIESDRNAQALTAGTQEEQPASDPLTAGLALVRLGVSEPLPKLEESIRCSEELRTFDRLDIGLVVQDGRDGMTRIEWRCAQHRKITWSDPGLGSAPPAARRASAGHGGNYIEAALAVIGTGGLARHELDAASCTPADIYPRRHDKDEVLVCYRDQRIGIYDGYPGGAATNAPVWDKHRPGWTQKDVEVTFERGLALNQTITVPDVQQDGPRAAAIPLRIRGEYRMGMRRVWLGGITRPLEEAARLYETVRDAPVPPLDKPGRPYLRHEAVAAPLVLLPHSVPIAGPNAMHEDTLQTAEQAVVLTWPGTPPERHKALRSTARVLLVPPVSLEFASLHEVFDARPHVRDAKIQLTEPKPPRPAPPKNEPAPPLPPPVPDTIRPLKIKAPRDMLRRLKLEGEVKQHDSSMPDANSAREGAMPRLHVLPLGIEHDRPAPYYPDPAAAYLVVGLREASGEAWVEAPQLVRLRGGSRELSQHPWPDVLPVHVEVEAAGRGVRSLSVEPAPAWLALPNATHVRSVRVRLGPGEEVILEAWLLPSLEDLASWFDVCDSAARLATVAGGGNCRDGLNKLLGATACAGLTPTTGRDPAEARREVASLLWARLGQGPVEAVAKVRRITLLHARRDASSVPTPVPEVPFSLARRVDTSDAAVETFLATGPGAEPDQDGAVQPILRGDVLIDLATTAGILVEAEIAAPDRVLDQGAPAASPNLVPLSARPLNVSDGPDGELSFSALVRRVELLRITGIPAPTHGSARDARVSLGNLQRQAALRATPGLTAVRGTPLVDGGARRVRLRVTALPRHAATTLRPDETDAPGQVLAVSEPIWLNATIRPAAPDPKELVPTFVWNGGRPTVVPGRALVWTRTREVGLRLTLRRPWFTAGEGEELGIILWPPAALGPEPRVPITLDEGTLGRLIESDIGPLGPFVSAWARDPLRDPEPGGFPTYFPLERAHFAASDRGADAWRDVVLVPIAGGDLNRGLTEEATASILRIVPRYDRATDVWTADIPFAPEAVRHLTDRFVRLGLVRWQEHARPDRRTGAGPRGIRCSEPASVWTVMPPARKVIVTALEDGGRSTLLTVQLSGPGDTLRRQAPAPTVSVSITVLDTRGAREIVAQGEHGDLLQAETPMDSGTSEDKPVIAGRNGADRTWTAAFRVPVKRAALLGHYAVVVEESDAMPAADDLDKSPQHPLRKAGTRFFSRVDLVAE</sequence>
<name>A0A845BDH1_9PROT</name>
<keyword evidence="3" id="KW-1185">Reference proteome</keyword>
<dbReference type="OrthoDB" id="9148571at2"/>
<evidence type="ECO:0000256" key="1">
    <source>
        <dbReference type="SAM" id="MobiDB-lite"/>
    </source>
</evidence>
<organism evidence="2 3">
    <name type="scientific">Teichococcus coralli</name>
    <dbReference type="NCBI Taxonomy" id="2545983"/>
    <lineage>
        <taxon>Bacteria</taxon>
        <taxon>Pseudomonadati</taxon>
        <taxon>Pseudomonadota</taxon>
        <taxon>Alphaproteobacteria</taxon>
        <taxon>Acetobacterales</taxon>
        <taxon>Roseomonadaceae</taxon>
        <taxon>Roseomonas</taxon>
    </lineage>
</organism>
<reference evidence="2 3" key="1">
    <citation type="submission" date="2019-03" db="EMBL/GenBank/DDBJ databases">
        <title>Roseomonas sp. a novel Roseomonas species isolated from Sea whip Gorgonian.</title>
        <authorList>
            <person name="Li F."/>
            <person name="Pan X."/>
            <person name="Huang S."/>
            <person name="Li Z."/>
            <person name="Meng B."/>
        </authorList>
    </citation>
    <scope>NUCLEOTIDE SEQUENCE [LARGE SCALE GENOMIC DNA]</scope>
    <source>
        <strain evidence="2 3">M0104</strain>
    </source>
</reference>
<proteinExistence type="predicted"/>
<evidence type="ECO:0000313" key="2">
    <source>
        <dbReference type="EMBL" id="MXP65633.1"/>
    </source>
</evidence>
<comment type="caution">
    <text evidence="2">The sequence shown here is derived from an EMBL/GenBank/DDBJ whole genome shotgun (WGS) entry which is preliminary data.</text>
</comment>
<dbReference type="Proteomes" id="UP000460715">
    <property type="component" value="Unassembled WGS sequence"/>
</dbReference>
<dbReference type="RefSeq" id="WP_160939039.1">
    <property type="nucleotide sequence ID" value="NZ_SNVJ01000024.1"/>
</dbReference>